<name>W6M790_9GAMM</name>
<evidence type="ECO:0000313" key="1">
    <source>
        <dbReference type="EMBL" id="CDI03801.1"/>
    </source>
</evidence>
<dbReference type="PIRSF" id="PIRSF029285">
    <property type="entry name" value="Aminopept"/>
    <property type="match status" value="1"/>
</dbReference>
<dbReference type="PROSITE" id="PS51257">
    <property type="entry name" value="PROKAR_LIPOPROTEIN"/>
    <property type="match status" value="1"/>
</dbReference>
<dbReference type="Pfam" id="PF10023">
    <property type="entry name" value="Aminopep"/>
    <property type="match status" value="1"/>
</dbReference>
<accession>W6M790</accession>
<comment type="caution">
    <text evidence="1">The sequence shown here is derived from an EMBL/GenBank/DDBJ whole genome shotgun (WGS) entry which is preliminary data.</text>
</comment>
<sequence>MWRAFGLLLFGVVGGLALVGCADLSYYRQAVAGQLALLHAARPVVDVLADPATPPALQQRLQQTQALRAFASTDLALPDNGSYRHYADLGRPYAVQNVFAAPALSLEPRQWCYLTVGCLSYRGYFDAEAARELATHLRVAGDDVYVAEIPAYSTLGWLDDPLLNTFTLWPVGRLAELMFHELAHQRLYIADDTGFNEAFATAVGRLGAERWLKQHGTARERAEYQADCQRRGDFLALTGAARERLQVVYASSRTDTMKQVEKKTILTNLREDYQRLKQHWNGYAGYDRWFAHDLNNAKLAGNSTYYRWVPAFFALYQQQNQDFPAFYRAVEALGQLSAVERAARLGALSVSTAHRVLKTEQAEEEVAVIDRRHYAH</sequence>
<dbReference type="InterPro" id="IPR014553">
    <property type="entry name" value="Aminopept"/>
</dbReference>
<reference evidence="1" key="1">
    <citation type="submission" date="2013-07" db="EMBL/GenBank/DDBJ databases">
        <authorList>
            <person name="McIlroy S."/>
        </authorList>
    </citation>
    <scope>NUCLEOTIDE SEQUENCE [LARGE SCALE GENOMIC DNA]</scope>
    <source>
        <strain evidence="1">Run_A_D11</strain>
    </source>
</reference>
<dbReference type="AlphaFoldDB" id="W6M790"/>
<keyword evidence="2" id="KW-1185">Reference proteome</keyword>
<reference evidence="1" key="2">
    <citation type="submission" date="2014-03" db="EMBL/GenBank/DDBJ databases">
        <title>Candidatus Competibacter-lineage genomes retrieved from metagenomes reveal functional metabolic diversity.</title>
        <authorList>
            <person name="McIlroy S.J."/>
            <person name="Albertsen M."/>
            <person name="Andresen E.K."/>
            <person name="Saunders A.M."/>
            <person name="Kristiansen R."/>
            <person name="Stokholm-Bjerregaard M."/>
            <person name="Nielsen K.L."/>
            <person name="Nielsen P.H."/>
        </authorList>
    </citation>
    <scope>NUCLEOTIDE SEQUENCE</scope>
    <source>
        <strain evidence="1">Run_A_D11</strain>
    </source>
</reference>
<dbReference type="OrthoDB" id="357991at2"/>
<dbReference type="STRING" id="1400863.BN873_660035"/>
<protein>
    <recommendedName>
        <fullName evidence="3">Aminopeptidase</fullName>
    </recommendedName>
</protein>
<gene>
    <name evidence="1" type="ORF">BN873_660035</name>
</gene>
<evidence type="ECO:0000313" key="2">
    <source>
        <dbReference type="Proteomes" id="UP000035760"/>
    </source>
</evidence>
<dbReference type="RefSeq" id="WP_071244283.1">
    <property type="nucleotide sequence ID" value="NZ_CBTJ020000076.1"/>
</dbReference>
<dbReference type="EMBL" id="CBTJ020000076">
    <property type="protein sequence ID" value="CDI03801.1"/>
    <property type="molecule type" value="Genomic_DNA"/>
</dbReference>
<evidence type="ECO:0008006" key="3">
    <source>
        <dbReference type="Google" id="ProtNLM"/>
    </source>
</evidence>
<dbReference type="Proteomes" id="UP000035760">
    <property type="component" value="Unassembled WGS sequence"/>
</dbReference>
<organism evidence="1 2">
    <name type="scientific">Candidatus Competibacter denitrificans Run_A_D11</name>
    <dbReference type="NCBI Taxonomy" id="1400863"/>
    <lineage>
        <taxon>Bacteria</taxon>
        <taxon>Pseudomonadati</taxon>
        <taxon>Pseudomonadota</taxon>
        <taxon>Gammaproteobacteria</taxon>
        <taxon>Candidatus Competibacteraceae</taxon>
        <taxon>Candidatus Competibacter</taxon>
    </lineage>
</organism>
<proteinExistence type="predicted"/>